<feature type="region of interest" description="Disordered" evidence="7">
    <location>
        <begin position="363"/>
        <end position="384"/>
    </location>
</feature>
<keyword evidence="3" id="KW-0677">Repeat</keyword>
<feature type="transmembrane region" description="Helical" evidence="8">
    <location>
        <begin position="1524"/>
        <end position="1550"/>
    </location>
</feature>
<feature type="transmembrane region" description="Helical" evidence="8">
    <location>
        <begin position="1635"/>
        <end position="1660"/>
    </location>
</feature>
<dbReference type="Proteomes" id="UP000001357">
    <property type="component" value="Unassembled WGS sequence"/>
</dbReference>
<evidence type="ECO:0000313" key="10">
    <source>
        <dbReference type="EMBL" id="EDQ85533.1"/>
    </source>
</evidence>
<evidence type="ECO:0000259" key="9">
    <source>
        <dbReference type="Pfam" id="PF00520"/>
    </source>
</evidence>
<feature type="transmembrane region" description="Helical" evidence="8">
    <location>
        <begin position="1434"/>
        <end position="1453"/>
    </location>
</feature>
<dbReference type="GeneID" id="5894940"/>
<dbReference type="PANTHER" id="PTHR10582:SF2">
    <property type="entry name" value="INACTIVE"/>
    <property type="match status" value="1"/>
</dbReference>
<evidence type="ECO:0000256" key="3">
    <source>
        <dbReference type="ARBA" id="ARBA00022737"/>
    </source>
</evidence>
<keyword evidence="11" id="KW-1185">Reference proteome</keyword>
<dbReference type="GO" id="GO:0098703">
    <property type="term" value="P:calcium ion import across plasma membrane"/>
    <property type="evidence" value="ECO:0000318"/>
    <property type="project" value="GO_Central"/>
</dbReference>
<evidence type="ECO:0000256" key="8">
    <source>
        <dbReference type="SAM" id="Phobius"/>
    </source>
</evidence>
<dbReference type="SUPFAM" id="SSF48403">
    <property type="entry name" value="Ankyrin repeat"/>
    <property type="match status" value="1"/>
</dbReference>
<dbReference type="InterPro" id="IPR005821">
    <property type="entry name" value="Ion_trans_dom"/>
</dbReference>
<keyword evidence="6" id="KW-0853">WD repeat</keyword>
<keyword evidence="5 8" id="KW-0472">Membrane</keyword>
<evidence type="ECO:0000256" key="1">
    <source>
        <dbReference type="ARBA" id="ARBA00004141"/>
    </source>
</evidence>
<feature type="transmembrane region" description="Helical" evidence="8">
    <location>
        <begin position="1562"/>
        <end position="1582"/>
    </location>
</feature>
<dbReference type="SUPFAM" id="SSF50998">
    <property type="entry name" value="Quinoprotein alcohol dehydrogenase-like"/>
    <property type="match status" value="1"/>
</dbReference>
<evidence type="ECO:0000313" key="11">
    <source>
        <dbReference type="Proteomes" id="UP000001357"/>
    </source>
</evidence>
<dbReference type="EMBL" id="CH991573">
    <property type="protein sequence ID" value="EDQ85533.1"/>
    <property type="molecule type" value="Genomic_DNA"/>
</dbReference>
<evidence type="ECO:0000256" key="6">
    <source>
        <dbReference type="PROSITE-ProRule" id="PRU00221"/>
    </source>
</evidence>
<dbReference type="eggNOG" id="KOG3676">
    <property type="taxonomic scope" value="Eukaryota"/>
</dbReference>
<sequence length="1867" mass="205464">MPSRRRSSPGSSAAGRGGDFGAYAVVVRFRQRLELGPGHSREPGGSGRQAAAPVLPRLPELTTIPSHSNLDDGLEPESEEGEVETNRRASYPAAGTGRNTSVSAHSDRGSPPPEDYERERRRSQAWQRHTIVGAPAAPVSTATPLPQPSRAERQVRSLPRPYARASIAWEHLPVSFPVPIPVGDVSIAQALSILATQTTPAPQATALLRPPATASAFASPSHAASIMSRPASPAHDLVATDLDAQITRGQDVVAFDEGDAGNSTDSTSMGAIAATRHANRQSSPQPPETASPNSPTSPQDGHTRSNLFSVTSEAVSQLTLPVHRFAGAEALNHGAFVPRPPPTLIRARLLVSIALEMESIDSPAAHSPRPLEPSARPSADGEDMLRASGFHPAIAQDVKNVSFIHAVLEVTQHVQDSGNQAVSAKLACDADLRRHEHQSHSSDRFSRALPFKFSRYPAPARDRSARARLRWQQAIRGVIAVYKFGWNSRRMEQQVIVDGAEAIVAVGINTWGWLIVFQDGSINLFHPVQGIIEGTLHLRGLPHGAELQCGAFNQATNRLVVGTTDSLHRYDINFRHDHIQIKLVGSIEISSKPRCITWSGTPEVCSVGYSEGLADVVDPDMMHADYSDAVMFSFRAPHLDEVVAVAVGARSQLLATGCKDKHARVFDIGPQPRGSSRSRLLYSTPRDRVYALAFEPIEEELLLIGADDNVVELVHPRQGLQIFRVTVHTDYVRSVAFTPSGNEFVTASKNGEIFVSDTASGQQTFRLDIDDAQQIQALYMDPRSNFFLAGSFERPATAPTRLTLFNVLDYRRPKRRQTAKFATKPIIDVKFSKLYIDDNTRHTCLLALASCGTIVVMDVDHGLIVMKRKLKQSNPVAIIPHPDERHLLVVDRNGDVSSVDPQANDSHVWLKAGHEGRVLSAILTARGDCLACLYDTQELELIPLESRGKTLALDLPEECTCVVAFTVSGKDAMAFGTKSGNVFMLDLDQSSVRWVEPCHEKEVFNVAASRCNRLLASASRDKTVCIINSTTGEILYNLDGHHHDHIRSVAFNANNDLAAGGADGLISIYCMFAIACFKKPVIKAPVNATTVLGVSKFDTVMLMVKLGRLLVVGSSSGTLSLMDLSLIRQMPMGHEAQMELLADRKQGGLYRTISMVELYPLIVNTRSYHGRSLLHKAVEAEDMTLLRLLLAANIPSLWLALDDHGEDVLSIAARKHSYPAIKMIFQAIITAKHQRRLARLPNLHDHGLRNIIMIAREFPGLVAKFLQDFGLDETLDERGDVLVLHLDFVTEAPDNLIVGSQQRLPPHSWVKMKKAKQIVTQRNSIGSATAEPHRESRAGSRRIHSTLSVKSHELKNAPLFTAAYVGFPEAAGLLIRRPSKSVFQPWHRSDHGDRDDVRESLLHHLLHCRDARLFGNTIMRKVLDFKWNSYARRLFFYELLLFMVYLALFQAFAVLMSELRRDYDQVYTTPRGIAAGALSLLSCIFAGRQAFRERRQIAVAASAALLTVVSTILYLTKYERTHDVVAVCIFLLWMQVLYFLRAFAATGALVRIVFRVLGRSMPFLFLLLLMMVAVTSASYVFFGDEVEPPGDGDTMQFDSSTSYSNAILNSYSIFVLSEMELFFAQLHDASTHNDVLVKLFFLVVSVLITVFMLNLLIGLMSEYMAQVHQEEGDAYPYELATIIAELELSMPQEVVAGNRSFFPRWLHSLVPKNDDHMDDGRGNGGTGAITTDRNSQALAQQIKTMQTQQAEMAANLHKLQQRLEDMASGSGQAVSKRRGSARAINFSRTSSQVWRPDFGYPQGGRGETSPSPLPSHATRRQASPLRHEELARASVSYSLSESVPVNVFPPSPTEARGANQHLSESVV</sequence>
<dbReference type="GO" id="GO:0005262">
    <property type="term" value="F:calcium channel activity"/>
    <property type="evidence" value="ECO:0000318"/>
    <property type="project" value="GO_Central"/>
</dbReference>
<organism evidence="10 11">
    <name type="scientific">Monosiga brevicollis</name>
    <name type="common">Choanoflagellate</name>
    <dbReference type="NCBI Taxonomy" id="81824"/>
    <lineage>
        <taxon>Eukaryota</taxon>
        <taxon>Choanoflagellata</taxon>
        <taxon>Craspedida</taxon>
        <taxon>Salpingoecidae</taxon>
        <taxon>Monosiga</taxon>
    </lineage>
</organism>
<dbReference type="Pfam" id="PF00400">
    <property type="entry name" value="WD40"/>
    <property type="match status" value="3"/>
</dbReference>
<dbReference type="GO" id="GO:0005886">
    <property type="term" value="C:plasma membrane"/>
    <property type="evidence" value="ECO:0000318"/>
    <property type="project" value="GO_Central"/>
</dbReference>
<feature type="domain" description="Ion transport" evidence="9">
    <location>
        <begin position="1507"/>
        <end position="1670"/>
    </location>
</feature>
<feature type="compositionally biased region" description="Polar residues" evidence="7">
    <location>
        <begin position="290"/>
        <end position="305"/>
    </location>
</feature>
<dbReference type="InterPro" id="IPR011047">
    <property type="entry name" value="Quinoprotein_ADH-like_sf"/>
</dbReference>
<evidence type="ECO:0000256" key="4">
    <source>
        <dbReference type="ARBA" id="ARBA00022989"/>
    </source>
</evidence>
<name>A9VAF6_MONBE</name>
<dbReference type="PROSITE" id="PS50082">
    <property type="entry name" value="WD_REPEATS_2"/>
    <property type="match status" value="1"/>
</dbReference>
<feature type="region of interest" description="Disordered" evidence="7">
    <location>
        <begin position="1765"/>
        <end position="1867"/>
    </location>
</feature>
<dbReference type="Gene3D" id="1.25.40.20">
    <property type="entry name" value="Ankyrin repeat-containing domain"/>
    <property type="match status" value="1"/>
</dbReference>
<dbReference type="InterPro" id="IPR015943">
    <property type="entry name" value="WD40/YVTN_repeat-like_dom_sf"/>
</dbReference>
<proteinExistence type="predicted"/>
<gene>
    <name evidence="10" type="ORF">MONBRDRAFT_29209</name>
</gene>
<evidence type="ECO:0000256" key="2">
    <source>
        <dbReference type="ARBA" id="ARBA00022692"/>
    </source>
</evidence>
<feature type="region of interest" description="Disordered" evidence="7">
    <location>
        <begin position="1"/>
        <end position="20"/>
    </location>
</feature>
<dbReference type="eggNOG" id="KOG0318">
    <property type="taxonomic scope" value="Eukaryota"/>
</dbReference>
<dbReference type="Pfam" id="PF00520">
    <property type="entry name" value="Ion_trans"/>
    <property type="match status" value="1"/>
</dbReference>
<evidence type="ECO:0000256" key="5">
    <source>
        <dbReference type="ARBA" id="ARBA00023136"/>
    </source>
</evidence>
<dbReference type="RefSeq" id="XP_001749724.1">
    <property type="nucleotide sequence ID" value="XM_001749672.1"/>
</dbReference>
<feature type="region of interest" description="Disordered" evidence="7">
    <location>
        <begin position="34"/>
        <end position="154"/>
    </location>
</feature>
<dbReference type="InterPro" id="IPR036770">
    <property type="entry name" value="Ankyrin_rpt-contain_sf"/>
</dbReference>
<dbReference type="PANTHER" id="PTHR10582">
    <property type="entry name" value="TRANSIENT RECEPTOR POTENTIAL ION CHANNEL PROTEIN"/>
    <property type="match status" value="1"/>
</dbReference>
<feature type="transmembrane region" description="Helical" evidence="8">
    <location>
        <begin position="1602"/>
        <end position="1623"/>
    </location>
</feature>
<dbReference type="SMART" id="SM00320">
    <property type="entry name" value="WD40"/>
    <property type="match status" value="6"/>
</dbReference>
<dbReference type="SUPFAM" id="SSF117289">
    <property type="entry name" value="Nucleoporin domain"/>
    <property type="match status" value="1"/>
</dbReference>
<evidence type="ECO:0000256" key="7">
    <source>
        <dbReference type="SAM" id="MobiDB-lite"/>
    </source>
</evidence>
<protein>
    <recommendedName>
        <fullName evidence="9">Ion transport domain-containing protein</fullName>
    </recommendedName>
</protein>
<accession>A9VAF6</accession>
<dbReference type="InterPro" id="IPR001680">
    <property type="entry name" value="WD40_rpt"/>
</dbReference>
<dbReference type="InterPro" id="IPR024862">
    <property type="entry name" value="TRPV"/>
</dbReference>
<keyword evidence="4 8" id="KW-1133">Transmembrane helix</keyword>
<feature type="region of interest" description="Disordered" evidence="7">
    <location>
        <begin position="275"/>
        <end position="305"/>
    </location>
</feature>
<dbReference type="STRING" id="81824.A9VAF6"/>
<reference evidence="10 11" key="1">
    <citation type="journal article" date="2008" name="Nature">
        <title>The genome of the choanoflagellate Monosiga brevicollis and the origin of metazoans.</title>
        <authorList>
            <consortium name="JGI Sequencing"/>
            <person name="King N."/>
            <person name="Westbrook M.J."/>
            <person name="Young S.L."/>
            <person name="Kuo A."/>
            <person name="Abedin M."/>
            <person name="Chapman J."/>
            <person name="Fairclough S."/>
            <person name="Hellsten U."/>
            <person name="Isogai Y."/>
            <person name="Letunic I."/>
            <person name="Marr M."/>
            <person name="Pincus D."/>
            <person name="Putnam N."/>
            <person name="Rokas A."/>
            <person name="Wright K.J."/>
            <person name="Zuzow R."/>
            <person name="Dirks W."/>
            <person name="Good M."/>
            <person name="Goodstein D."/>
            <person name="Lemons D."/>
            <person name="Li W."/>
            <person name="Lyons J.B."/>
            <person name="Morris A."/>
            <person name="Nichols S."/>
            <person name="Richter D.J."/>
            <person name="Salamov A."/>
            <person name="Bork P."/>
            <person name="Lim W.A."/>
            <person name="Manning G."/>
            <person name="Miller W.T."/>
            <person name="McGinnis W."/>
            <person name="Shapiro H."/>
            <person name="Tjian R."/>
            <person name="Grigoriev I.V."/>
            <person name="Rokhsar D."/>
        </authorList>
    </citation>
    <scope>NUCLEOTIDE SEQUENCE [LARGE SCALE GENOMIC DNA]</scope>
    <source>
        <strain evidence="11">MX1 / ATCC 50154</strain>
    </source>
</reference>
<dbReference type="KEGG" id="mbr:MONBRDRAFT_29209"/>
<feature type="transmembrane region" description="Helical" evidence="8">
    <location>
        <begin position="1498"/>
        <end position="1518"/>
    </location>
</feature>
<dbReference type="OMA" id="VHTDYVR"/>
<feature type="compositionally biased region" description="Acidic residues" evidence="7">
    <location>
        <begin position="72"/>
        <end position="83"/>
    </location>
</feature>
<comment type="subcellular location">
    <subcellularLocation>
        <location evidence="1">Membrane</location>
        <topology evidence="1">Multi-pass membrane protein</topology>
    </subcellularLocation>
</comment>
<keyword evidence="2 8" id="KW-0812">Transmembrane</keyword>
<dbReference type="Gene3D" id="2.130.10.10">
    <property type="entry name" value="YVTN repeat-like/Quinoprotein amine dehydrogenase"/>
    <property type="match status" value="2"/>
</dbReference>
<feature type="region of interest" description="Disordered" evidence="7">
    <location>
        <begin position="1321"/>
        <end position="1342"/>
    </location>
</feature>
<feature type="repeat" description="WD" evidence="6">
    <location>
        <begin position="725"/>
        <end position="766"/>
    </location>
</feature>
<dbReference type="InParanoid" id="A9VAF6"/>